<dbReference type="GO" id="GO:0030313">
    <property type="term" value="C:cell envelope"/>
    <property type="evidence" value="ECO:0007669"/>
    <property type="project" value="UniProtKB-SubCell"/>
</dbReference>
<comment type="subcellular location">
    <subcellularLocation>
        <location evidence="1">Cell envelope</location>
    </subcellularLocation>
</comment>
<protein>
    <submittedName>
        <fullName evidence="5">HlyD family efflux transporter periplasmic adaptor subunit</fullName>
    </submittedName>
</protein>
<dbReference type="PANTHER" id="PTHR32347">
    <property type="entry name" value="EFFLUX SYSTEM COMPONENT YKNX-RELATED"/>
    <property type="match status" value="1"/>
</dbReference>
<dbReference type="OrthoDB" id="1725043at2"/>
<keyword evidence="3" id="KW-0812">Transmembrane</keyword>
<dbReference type="RefSeq" id="WP_143721311.1">
    <property type="nucleotide sequence ID" value="NZ_VKDB01000016.1"/>
</dbReference>
<dbReference type="SUPFAM" id="SSF111369">
    <property type="entry name" value="HlyD-like secretion proteins"/>
    <property type="match status" value="1"/>
</dbReference>
<evidence type="ECO:0000256" key="1">
    <source>
        <dbReference type="ARBA" id="ARBA00004196"/>
    </source>
</evidence>
<dbReference type="PANTHER" id="PTHR32347:SF23">
    <property type="entry name" value="BLL5650 PROTEIN"/>
    <property type="match status" value="1"/>
</dbReference>
<dbReference type="InterPro" id="IPR050465">
    <property type="entry name" value="UPF0194_transport"/>
</dbReference>
<comment type="caution">
    <text evidence="5">The sequence shown here is derived from an EMBL/GenBank/DDBJ whole genome shotgun (WGS) entry which is preliminary data.</text>
</comment>
<keyword evidence="3" id="KW-1133">Transmembrane helix</keyword>
<proteinExistence type="predicted"/>
<keyword evidence="3" id="KW-0472">Membrane</keyword>
<keyword evidence="2" id="KW-0175">Coiled coil</keyword>
<evidence type="ECO:0000313" key="5">
    <source>
        <dbReference type="EMBL" id="TSA82549.1"/>
    </source>
</evidence>
<reference evidence="5 6" key="1">
    <citation type="submission" date="2019-07" db="EMBL/GenBank/DDBJ databases">
        <title>Deinococcus detaillus sp. nov., isolated from humus soil in Antarctica.</title>
        <authorList>
            <person name="Zhang K."/>
        </authorList>
    </citation>
    <scope>NUCLEOTIDE SEQUENCE [LARGE SCALE GENOMIC DNA]</scope>
    <source>
        <strain evidence="5 6">H1</strain>
    </source>
</reference>
<evidence type="ECO:0000313" key="6">
    <source>
        <dbReference type="Proteomes" id="UP000316092"/>
    </source>
</evidence>
<sequence length="449" mass="46070">MTTPTSAGNPKRRPGFVRRFWLPALVVISVGITAFAFLRPSGPTGLPVNVVAATTQIFTRTVSGTGSAKAEVARSVNFAVNGNVAQVNVKVGDTVQVGQVLAKLDTAAQIRDLASAQAAFDAAQSDVARAEAAASDAAQDNSRNLINAQLTRASAEAALRTAETTLASQTKLQALGAVSAQDLQAAQASRDDAARKRDQADADLRYAQNRSPQSSAASVAQSRSALESARVRLANAGAALMDAELKAPAGGVVSAVGITAGNATASPAVVITDPAQLYLQVPFDETRAPDLKSGQPAVVTFDALPNQTFSGTVARIDPTADASGNAASVVVKIRLPDVSKLGVSKVKPGFTGTAVVTVRRIQDAVTVPIEATLEGEGNTLKVFRVTPGTPKGAQLVGTAQPVTVTQQDRNANLAAVTGLKAGDLIVDTPDPDLKAGSRVLYSAPSRRAP</sequence>
<dbReference type="Gene3D" id="2.40.50.100">
    <property type="match status" value="1"/>
</dbReference>
<dbReference type="EMBL" id="VKDB01000016">
    <property type="protein sequence ID" value="TSA82549.1"/>
    <property type="molecule type" value="Genomic_DNA"/>
</dbReference>
<gene>
    <name evidence="5" type="ORF">FNU79_13340</name>
</gene>
<feature type="transmembrane region" description="Helical" evidence="3">
    <location>
        <begin position="20"/>
        <end position="38"/>
    </location>
</feature>
<evidence type="ECO:0000256" key="3">
    <source>
        <dbReference type="SAM" id="Phobius"/>
    </source>
</evidence>
<organism evidence="5 6">
    <name type="scientific">Deinococcus detaillensis</name>
    <dbReference type="NCBI Taxonomy" id="2592048"/>
    <lineage>
        <taxon>Bacteria</taxon>
        <taxon>Thermotogati</taxon>
        <taxon>Deinococcota</taxon>
        <taxon>Deinococci</taxon>
        <taxon>Deinococcales</taxon>
        <taxon>Deinococcaceae</taxon>
        <taxon>Deinococcus</taxon>
    </lineage>
</organism>
<dbReference type="Gene3D" id="2.40.30.170">
    <property type="match status" value="1"/>
</dbReference>
<name>A0A553UQQ7_9DEIO</name>
<keyword evidence="6" id="KW-1185">Reference proteome</keyword>
<evidence type="ECO:0000259" key="4">
    <source>
        <dbReference type="Pfam" id="PF25954"/>
    </source>
</evidence>
<feature type="domain" description="CusB-like beta-barrel" evidence="4">
    <location>
        <begin position="279"/>
        <end position="333"/>
    </location>
</feature>
<accession>A0A553UQQ7</accession>
<dbReference type="Proteomes" id="UP000316092">
    <property type="component" value="Unassembled WGS sequence"/>
</dbReference>
<dbReference type="Pfam" id="PF25954">
    <property type="entry name" value="Beta-barrel_RND_2"/>
    <property type="match status" value="1"/>
</dbReference>
<dbReference type="AlphaFoldDB" id="A0A553UQQ7"/>
<evidence type="ECO:0000256" key="2">
    <source>
        <dbReference type="ARBA" id="ARBA00023054"/>
    </source>
</evidence>
<dbReference type="InterPro" id="IPR058792">
    <property type="entry name" value="Beta-barrel_RND_2"/>
</dbReference>